<keyword evidence="7" id="KW-0653">Protein transport</keyword>
<organism evidence="11 12">
    <name type="scientific">Roseateles albus</name>
    <dbReference type="NCBI Taxonomy" id="2987525"/>
    <lineage>
        <taxon>Bacteria</taxon>
        <taxon>Pseudomonadati</taxon>
        <taxon>Pseudomonadota</taxon>
        <taxon>Betaproteobacteria</taxon>
        <taxon>Burkholderiales</taxon>
        <taxon>Sphaerotilaceae</taxon>
        <taxon>Roseateles</taxon>
    </lineage>
</organism>
<evidence type="ECO:0000256" key="9">
    <source>
        <dbReference type="ARBA" id="ARBA00023136"/>
    </source>
</evidence>
<evidence type="ECO:0000256" key="8">
    <source>
        <dbReference type="ARBA" id="ARBA00022989"/>
    </source>
</evidence>
<evidence type="ECO:0000259" key="10">
    <source>
        <dbReference type="PROSITE" id="PS52015"/>
    </source>
</evidence>
<keyword evidence="12" id="KW-1185">Reference proteome</keyword>
<dbReference type="PANTHER" id="PTHR33446">
    <property type="entry name" value="PROTEIN TONB-RELATED"/>
    <property type="match status" value="1"/>
</dbReference>
<dbReference type="InterPro" id="IPR006260">
    <property type="entry name" value="TonB/TolA_C"/>
</dbReference>
<feature type="domain" description="TonB C-terminal" evidence="10">
    <location>
        <begin position="131"/>
        <end position="222"/>
    </location>
</feature>
<protein>
    <submittedName>
        <fullName evidence="11">TonB family protein</fullName>
    </submittedName>
</protein>
<name>A0ABT5K8Z8_9BURK</name>
<keyword evidence="4" id="KW-1003">Cell membrane</keyword>
<evidence type="ECO:0000256" key="5">
    <source>
        <dbReference type="ARBA" id="ARBA00022519"/>
    </source>
</evidence>
<dbReference type="SUPFAM" id="SSF74653">
    <property type="entry name" value="TolA/TonB C-terminal domain"/>
    <property type="match status" value="1"/>
</dbReference>
<dbReference type="InterPro" id="IPR037682">
    <property type="entry name" value="TonB_C"/>
</dbReference>
<keyword evidence="8" id="KW-1133">Transmembrane helix</keyword>
<dbReference type="Gene3D" id="3.30.1150.10">
    <property type="match status" value="1"/>
</dbReference>
<dbReference type="InterPro" id="IPR051045">
    <property type="entry name" value="TonB-dependent_transducer"/>
</dbReference>
<evidence type="ECO:0000313" key="11">
    <source>
        <dbReference type="EMBL" id="MDC8770426.1"/>
    </source>
</evidence>
<evidence type="ECO:0000256" key="1">
    <source>
        <dbReference type="ARBA" id="ARBA00004383"/>
    </source>
</evidence>
<dbReference type="RefSeq" id="WP_273598977.1">
    <property type="nucleotide sequence ID" value="NZ_JAQQXT010000001.1"/>
</dbReference>
<comment type="caution">
    <text evidence="11">The sequence shown here is derived from an EMBL/GenBank/DDBJ whole genome shotgun (WGS) entry which is preliminary data.</text>
</comment>
<proteinExistence type="inferred from homology"/>
<comment type="similarity">
    <text evidence="2">Belongs to the TonB family.</text>
</comment>
<evidence type="ECO:0000256" key="4">
    <source>
        <dbReference type="ARBA" id="ARBA00022475"/>
    </source>
</evidence>
<gene>
    <name evidence="11" type="ORF">PRZ03_02495</name>
</gene>
<evidence type="ECO:0000256" key="6">
    <source>
        <dbReference type="ARBA" id="ARBA00022692"/>
    </source>
</evidence>
<accession>A0ABT5K8Z8</accession>
<dbReference type="EMBL" id="JAQQXT010000001">
    <property type="protein sequence ID" value="MDC8770426.1"/>
    <property type="molecule type" value="Genomic_DNA"/>
</dbReference>
<evidence type="ECO:0000313" key="12">
    <source>
        <dbReference type="Proteomes" id="UP001221189"/>
    </source>
</evidence>
<evidence type="ECO:0000256" key="7">
    <source>
        <dbReference type="ARBA" id="ARBA00022927"/>
    </source>
</evidence>
<dbReference type="NCBIfam" id="TIGR01352">
    <property type="entry name" value="tonB_Cterm"/>
    <property type="match status" value="1"/>
</dbReference>
<sequence length="222" mass="23598">MVTSRHLFLAAVLLAHMLAGWGLWHSLGMRSAPNKPLPIVLSLIAASPPAPTPKTSPPALPHHAINSQLSAPPVPLAPPMASNLLVQTQNAAPTLVELAPQASTAAVNAQVEVPPRSAAPSTQAPTGPRQVASSALRYVVEPQMTVPLLSRRLGESGVVHLRIVVDANGRLKEASLKKSAGYARLDQQALLDIRSARFAPYLENGQPVEWETVALLSYEIDR</sequence>
<evidence type="ECO:0000256" key="3">
    <source>
        <dbReference type="ARBA" id="ARBA00022448"/>
    </source>
</evidence>
<keyword evidence="3" id="KW-0813">Transport</keyword>
<comment type="subcellular location">
    <subcellularLocation>
        <location evidence="1">Cell inner membrane</location>
        <topology evidence="1">Single-pass membrane protein</topology>
        <orientation evidence="1">Periplasmic side</orientation>
    </subcellularLocation>
</comment>
<dbReference type="PANTHER" id="PTHR33446:SF2">
    <property type="entry name" value="PROTEIN TONB"/>
    <property type="match status" value="1"/>
</dbReference>
<dbReference type="Proteomes" id="UP001221189">
    <property type="component" value="Unassembled WGS sequence"/>
</dbReference>
<evidence type="ECO:0000256" key="2">
    <source>
        <dbReference type="ARBA" id="ARBA00006555"/>
    </source>
</evidence>
<keyword evidence="5" id="KW-0997">Cell inner membrane</keyword>
<dbReference type="Pfam" id="PF03544">
    <property type="entry name" value="TonB_C"/>
    <property type="match status" value="1"/>
</dbReference>
<dbReference type="PROSITE" id="PS52015">
    <property type="entry name" value="TONB_CTD"/>
    <property type="match status" value="1"/>
</dbReference>
<keyword evidence="9" id="KW-0472">Membrane</keyword>
<reference evidence="11 12" key="1">
    <citation type="submission" date="2022-10" db="EMBL/GenBank/DDBJ databases">
        <title>Paucibacter sp. hw1 Genome sequencing.</title>
        <authorList>
            <person name="Park S."/>
        </authorList>
    </citation>
    <scope>NUCLEOTIDE SEQUENCE [LARGE SCALE GENOMIC DNA]</scope>
    <source>
        <strain evidence="12">hw1</strain>
    </source>
</reference>
<keyword evidence="6" id="KW-0812">Transmembrane</keyword>